<keyword evidence="12" id="KW-1185">Reference proteome</keyword>
<evidence type="ECO:0000256" key="3">
    <source>
        <dbReference type="ARBA" id="ARBA00022801"/>
    </source>
</evidence>
<evidence type="ECO:0000256" key="6">
    <source>
        <dbReference type="ARBA" id="ARBA00071120"/>
    </source>
</evidence>
<evidence type="ECO:0000259" key="10">
    <source>
        <dbReference type="Pfam" id="PF13622"/>
    </source>
</evidence>
<dbReference type="GO" id="GO:0009062">
    <property type="term" value="P:fatty acid catabolic process"/>
    <property type="evidence" value="ECO:0007669"/>
    <property type="project" value="TreeGrafter"/>
</dbReference>
<keyword evidence="4" id="KW-0443">Lipid metabolism</keyword>
<protein>
    <recommendedName>
        <fullName evidence="6">Acyl-CoA thioesterase 2</fullName>
    </recommendedName>
    <alternativeName>
        <fullName evidence="7">Thioesterase II</fullName>
    </alternativeName>
</protein>
<dbReference type="CDD" id="cd03444">
    <property type="entry name" value="Thioesterase_II_repeat1"/>
    <property type="match status" value="1"/>
</dbReference>
<evidence type="ECO:0000259" key="9">
    <source>
        <dbReference type="Pfam" id="PF02551"/>
    </source>
</evidence>
<evidence type="ECO:0000256" key="5">
    <source>
        <dbReference type="ARBA" id="ARBA00050943"/>
    </source>
</evidence>
<reference evidence="11 12" key="1">
    <citation type="submission" date="2012-08" db="EMBL/GenBank/DDBJ databases">
        <title>Whole genome shotgun sequence of Kineosphaera limosa NBRC 100340.</title>
        <authorList>
            <person name="Yoshida I."/>
            <person name="Isaki S."/>
            <person name="Hosoyama A."/>
            <person name="Tsuchikane K."/>
            <person name="Katsumata H."/>
            <person name="Ando Y."/>
            <person name="Ohji S."/>
            <person name="Hamada M."/>
            <person name="Tamura T."/>
            <person name="Yamazoe A."/>
            <person name="Yamazaki S."/>
            <person name="Fujita N."/>
        </authorList>
    </citation>
    <scope>NUCLEOTIDE SEQUENCE [LARGE SCALE GENOMIC DNA]</scope>
    <source>
        <strain evidence="11 12">NBRC 100340</strain>
    </source>
</reference>
<evidence type="ECO:0000256" key="7">
    <source>
        <dbReference type="ARBA" id="ARBA00079653"/>
    </source>
</evidence>
<evidence type="ECO:0000313" key="11">
    <source>
        <dbReference type="EMBL" id="GAB98324.1"/>
    </source>
</evidence>
<dbReference type="AlphaFoldDB" id="K6XHN8"/>
<evidence type="ECO:0000256" key="2">
    <source>
        <dbReference type="ARBA" id="ARBA00011881"/>
    </source>
</evidence>
<gene>
    <name evidence="11" type="primary">tesB</name>
    <name evidence="11" type="ORF">KILIM_127_00050</name>
</gene>
<dbReference type="InterPro" id="IPR029069">
    <property type="entry name" value="HotDog_dom_sf"/>
</dbReference>
<dbReference type="InterPro" id="IPR049449">
    <property type="entry name" value="TesB_ACOT8-like_N"/>
</dbReference>
<keyword evidence="3" id="KW-0378">Hydrolase</keyword>
<comment type="subunit">
    <text evidence="2">Homotetramer.</text>
</comment>
<dbReference type="Pfam" id="PF13622">
    <property type="entry name" value="4HBT_3"/>
    <property type="match status" value="1"/>
</dbReference>
<name>K6XHN8_9MICO</name>
<sequence>MDRGEARDPAPMPVPPATPNDPDYDAIGDLLNVLDLKALGDDEFEGRSQRQPHGRVFGGQVLAQALVAAGRTVADLDGFEQNPRYPHSMHAYFLRPGDDTKPIRFTVERLRDGRSFSARRVHAVQEGRPILSLAASFQTPDEGLDHQDVMPEVPAPEDLPAVGELLAQVTNGPAKKWVERRAIDIRHAEGPIYLQPSEEQTARQNVWIRAVGQLPDDPLLHAAVLAYASDYTLLEPVLRRNGLTWIDPRLRVASLDHAMWFHRPIHADDWLLYSQSSPSAKGGRGLGIGRMFNRDGQLLASVAQEGMLRLKE</sequence>
<dbReference type="STRING" id="1184609.KILIM_127_00050"/>
<dbReference type="InterPro" id="IPR003703">
    <property type="entry name" value="Acyl_CoA_thio"/>
</dbReference>
<dbReference type="FunFam" id="2.40.160.210:FF:000001">
    <property type="entry name" value="Acyl-CoA thioesterase II"/>
    <property type="match status" value="1"/>
</dbReference>
<evidence type="ECO:0000256" key="4">
    <source>
        <dbReference type="ARBA" id="ARBA00023098"/>
    </source>
</evidence>
<dbReference type="Gene3D" id="2.40.160.210">
    <property type="entry name" value="Acyl-CoA thioesterase, double hotdog domain"/>
    <property type="match status" value="1"/>
</dbReference>
<comment type="catalytic activity">
    <reaction evidence="5">
        <text>a fatty acyl-CoA + H2O = a fatty acid + CoA + H(+)</text>
        <dbReference type="Rhea" id="RHEA:16781"/>
        <dbReference type="ChEBI" id="CHEBI:15377"/>
        <dbReference type="ChEBI" id="CHEBI:15378"/>
        <dbReference type="ChEBI" id="CHEBI:28868"/>
        <dbReference type="ChEBI" id="CHEBI:57287"/>
        <dbReference type="ChEBI" id="CHEBI:77636"/>
        <dbReference type="EC" id="3.1.2.20"/>
    </reaction>
    <physiologicalReaction direction="left-to-right" evidence="5">
        <dbReference type="Rhea" id="RHEA:16782"/>
    </physiologicalReaction>
</comment>
<dbReference type="InterPro" id="IPR042171">
    <property type="entry name" value="Acyl-CoA_hotdog"/>
</dbReference>
<dbReference type="GO" id="GO:0047617">
    <property type="term" value="F:fatty acyl-CoA hydrolase activity"/>
    <property type="evidence" value="ECO:0007669"/>
    <property type="project" value="UniProtKB-EC"/>
</dbReference>
<feature type="compositionally biased region" description="Pro residues" evidence="8">
    <location>
        <begin position="10"/>
        <end position="19"/>
    </location>
</feature>
<evidence type="ECO:0000256" key="8">
    <source>
        <dbReference type="SAM" id="MobiDB-lite"/>
    </source>
</evidence>
<comment type="similarity">
    <text evidence="1">Belongs to the C/M/P thioester hydrolase family.</text>
</comment>
<dbReference type="PANTHER" id="PTHR11066">
    <property type="entry name" value="ACYL-COA THIOESTERASE"/>
    <property type="match status" value="1"/>
</dbReference>
<dbReference type="eggNOG" id="COG1946">
    <property type="taxonomic scope" value="Bacteria"/>
</dbReference>
<dbReference type="InterPro" id="IPR025652">
    <property type="entry name" value="TesB_C"/>
</dbReference>
<feature type="domain" description="Acyl-CoA thioesterase 2 C-terminal" evidence="9">
    <location>
        <begin position="201"/>
        <end position="307"/>
    </location>
</feature>
<organism evidence="11 12">
    <name type="scientific">Kineosphaera limosa NBRC 100340</name>
    <dbReference type="NCBI Taxonomy" id="1184609"/>
    <lineage>
        <taxon>Bacteria</taxon>
        <taxon>Bacillati</taxon>
        <taxon>Actinomycetota</taxon>
        <taxon>Actinomycetes</taxon>
        <taxon>Micrococcales</taxon>
        <taxon>Dermatophilaceae</taxon>
        <taxon>Kineosphaera</taxon>
    </lineage>
</organism>
<proteinExistence type="inferred from homology"/>
<dbReference type="CDD" id="cd03445">
    <property type="entry name" value="Thioesterase_II_repeat2"/>
    <property type="match status" value="1"/>
</dbReference>
<feature type="region of interest" description="Disordered" evidence="8">
    <location>
        <begin position="1"/>
        <end position="24"/>
    </location>
</feature>
<comment type="caution">
    <text evidence="11">The sequence shown here is derived from an EMBL/GenBank/DDBJ whole genome shotgun (WGS) entry which is preliminary data.</text>
</comment>
<evidence type="ECO:0000256" key="1">
    <source>
        <dbReference type="ARBA" id="ARBA00006538"/>
    </source>
</evidence>
<dbReference type="PANTHER" id="PTHR11066:SF34">
    <property type="entry name" value="ACYL-COENZYME A THIOESTERASE 8"/>
    <property type="match status" value="1"/>
</dbReference>
<evidence type="ECO:0000313" key="12">
    <source>
        <dbReference type="Proteomes" id="UP000008366"/>
    </source>
</evidence>
<dbReference type="Pfam" id="PF02551">
    <property type="entry name" value="Acyl_CoA_thio"/>
    <property type="match status" value="1"/>
</dbReference>
<dbReference type="SUPFAM" id="SSF54637">
    <property type="entry name" value="Thioesterase/thiol ester dehydrase-isomerase"/>
    <property type="match status" value="2"/>
</dbReference>
<dbReference type="EMBL" id="BAHD01000127">
    <property type="protein sequence ID" value="GAB98324.1"/>
    <property type="molecule type" value="Genomic_DNA"/>
</dbReference>
<dbReference type="Proteomes" id="UP000008366">
    <property type="component" value="Unassembled WGS sequence"/>
</dbReference>
<accession>K6XHN8</accession>
<feature type="domain" description="Acyl-CoA thioesterase-like N-terminal HotDog" evidence="10">
    <location>
        <begin position="52"/>
        <end position="138"/>
    </location>
</feature>
<dbReference type="GO" id="GO:0006637">
    <property type="term" value="P:acyl-CoA metabolic process"/>
    <property type="evidence" value="ECO:0007669"/>
    <property type="project" value="InterPro"/>
</dbReference>